<name>A0A7Y9XJ11_9GAMM</name>
<comment type="caution">
    <text evidence="1">The sequence shown here is derived from an EMBL/GenBank/DDBJ whole genome shotgun (WGS) entry which is preliminary data.</text>
</comment>
<dbReference type="Proteomes" id="UP000578688">
    <property type="component" value="Unassembled WGS sequence"/>
</dbReference>
<reference evidence="1 2" key="1">
    <citation type="submission" date="2020-07" db="EMBL/GenBank/DDBJ databases">
        <title>Genomic analyses of the natural microbiome of Caenorhabditis elegans.</title>
        <authorList>
            <person name="Samuel B."/>
        </authorList>
    </citation>
    <scope>NUCLEOTIDE SEQUENCE [LARGE SCALE GENOMIC DNA]</scope>
    <source>
        <strain evidence="1 2">BIGb0408</strain>
    </source>
</reference>
<organism evidence="1 2">
    <name type="scientific">Phytopseudomonas flavescens</name>
    <dbReference type="NCBI Taxonomy" id="29435"/>
    <lineage>
        <taxon>Bacteria</taxon>
        <taxon>Pseudomonadati</taxon>
        <taxon>Pseudomonadota</taxon>
        <taxon>Gammaproteobacteria</taxon>
        <taxon>Pseudomonadales</taxon>
        <taxon>Pseudomonadaceae</taxon>
        <taxon>Phytopseudomonas</taxon>
    </lineage>
</organism>
<keyword evidence="2" id="KW-1185">Reference proteome</keyword>
<gene>
    <name evidence="1" type="ORF">FHR27_000921</name>
</gene>
<sequence length="282" mass="32187">MNVFSILEKPRVPIALTESNYNKKTSRSKPYVWNNGQEVKSYALCPACVNPVLLVNRHVAKTDAKILYAKHAGRSIPGLAEHDQQAYESCPFHNPERFDSKTRRTNEVCNDEIREALINHIHLVVKILETATGIAYSDGLVEAMLRDFGANQGHQYKAINLYNLPFGFAYMTEAQDMYGLKVDNYLAAQITENSVGFEVGQYRKVVRKKDTKGTSLRFYFNNHRLGESSVGDDSIDLVVAEIHNPTRTSTIVCSKAIEFNSEYFFNTYMRRERLRLLALQYL</sequence>
<dbReference type="AlphaFoldDB" id="A0A7Y9XJ11"/>
<evidence type="ECO:0000313" key="1">
    <source>
        <dbReference type="EMBL" id="NYH72311.1"/>
    </source>
</evidence>
<protein>
    <submittedName>
        <fullName evidence="1">Uncharacterized protein</fullName>
    </submittedName>
</protein>
<evidence type="ECO:0000313" key="2">
    <source>
        <dbReference type="Proteomes" id="UP000578688"/>
    </source>
</evidence>
<accession>A0A7Y9XJ11</accession>
<dbReference type="RefSeq" id="WP_257026814.1">
    <property type="nucleotide sequence ID" value="NZ_JACBYV010000001.1"/>
</dbReference>
<proteinExistence type="predicted"/>
<dbReference type="EMBL" id="JACBYV010000001">
    <property type="protein sequence ID" value="NYH72311.1"/>
    <property type="molecule type" value="Genomic_DNA"/>
</dbReference>